<proteinExistence type="predicted"/>
<evidence type="ECO:0000313" key="2">
    <source>
        <dbReference type="Proteomes" id="UP000011081"/>
    </source>
</evidence>
<dbReference type="GeneID" id="19879607"/>
<dbReference type="HOGENOM" id="CLU_2279576_0_0_1"/>
<gene>
    <name evidence="1" type="ORF">VCUG_01734</name>
</gene>
<dbReference type="VEuPathDB" id="MicrosporidiaDB:VCUG_01734"/>
<name>L2GUJ6_VAVCU</name>
<dbReference type="AlphaFoldDB" id="L2GUJ6"/>
<accession>L2GUJ6</accession>
<reference evidence="2" key="1">
    <citation type="submission" date="2011-03" db="EMBL/GenBank/DDBJ databases">
        <title>The genome sequence of Vavraia culicis strain floridensis.</title>
        <authorList>
            <consortium name="The Broad Institute Genome Sequencing Platform"/>
            <person name="Cuomo C."/>
            <person name="Becnel J."/>
            <person name="Sanscrainte N."/>
            <person name="Young S.K."/>
            <person name="Zeng Q."/>
            <person name="Gargeya S."/>
            <person name="Fitzgerald M."/>
            <person name="Haas B."/>
            <person name="Abouelleil A."/>
            <person name="Alvarado L."/>
            <person name="Arachchi H.M."/>
            <person name="Berlin A."/>
            <person name="Chapman S.B."/>
            <person name="Gearin G."/>
            <person name="Goldberg J."/>
            <person name="Griggs A."/>
            <person name="Gujja S."/>
            <person name="Hansen M."/>
            <person name="Heiman D."/>
            <person name="Howarth C."/>
            <person name="Larimer J."/>
            <person name="Lui A."/>
            <person name="MacDonald P.J.P."/>
            <person name="McCowen C."/>
            <person name="Montmayeur A."/>
            <person name="Murphy C."/>
            <person name="Neiman D."/>
            <person name="Pearson M."/>
            <person name="Priest M."/>
            <person name="Roberts A."/>
            <person name="Saif S."/>
            <person name="Shea T."/>
            <person name="Sisk P."/>
            <person name="Stolte C."/>
            <person name="Sykes S."/>
            <person name="Wortman J."/>
            <person name="Nusbaum C."/>
            <person name="Birren B."/>
        </authorList>
    </citation>
    <scope>NUCLEOTIDE SEQUENCE [LARGE SCALE GENOMIC DNA]</scope>
    <source>
        <strain evidence="2">floridensis</strain>
    </source>
</reference>
<evidence type="ECO:0000313" key="1">
    <source>
        <dbReference type="EMBL" id="ELA46775.1"/>
    </source>
</evidence>
<protein>
    <submittedName>
        <fullName evidence="1">Uncharacterized protein</fullName>
    </submittedName>
</protein>
<keyword evidence="2" id="KW-1185">Reference proteome</keyword>
<dbReference type="InParanoid" id="L2GUJ6"/>
<organism evidence="1 2">
    <name type="scientific">Vavraia culicis (isolate floridensis)</name>
    <name type="common">Microsporidian parasite</name>
    <dbReference type="NCBI Taxonomy" id="948595"/>
    <lineage>
        <taxon>Eukaryota</taxon>
        <taxon>Fungi</taxon>
        <taxon>Fungi incertae sedis</taxon>
        <taxon>Microsporidia</taxon>
        <taxon>Pleistophoridae</taxon>
        <taxon>Vavraia</taxon>
    </lineage>
</organism>
<sequence>MVKSLIQNVCHIAKCEQQNTTIMNVVINEDSFNDCMAHNLKRVRKSPRCVIRSTVRSHIGSSKLAFLLVGANLVYTCLGVECKQVIANKTERQVITPAGPCG</sequence>
<dbReference type="Proteomes" id="UP000011081">
    <property type="component" value="Unassembled WGS sequence"/>
</dbReference>
<dbReference type="EMBL" id="GL877433">
    <property type="protein sequence ID" value="ELA46775.1"/>
    <property type="molecule type" value="Genomic_DNA"/>
</dbReference>
<dbReference type="RefSeq" id="XP_008074751.1">
    <property type="nucleotide sequence ID" value="XM_008076560.1"/>
</dbReference>